<feature type="transmembrane region" description="Helical" evidence="2">
    <location>
        <begin position="184"/>
        <end position="209"/>
    </location>
</feature>
<feature type="transmembrane region" description="Helical" evidence="2">
    <location>
        <begin position="461"/>
        <end position="481"/>
    </location>
</feature>
<feature type="region of interest" description="Disordered" evidence="1">
    <location>
        <begin position="560"/>
        <end position="647"/>
    </location>
</feature>
<feature type="compositionally biased region" description="Basic and acidic residues" evidence="1">
    <location>
        <begin position="511"/>
        <end position="528"/>
    </location>
</feature>
<feature type="transmembrane region" description="Helical" evidence="2">
    <location>
        <begin position="279"/>
        <end position="297"/>
    </location>
</feature>
<feature type="compositionally biased region" description="Acidic residues" evidence="1">
    <location>
        <begin position="529"/>
        <end position="540"/>
    </location>
</feature>
<feature type="transmembrane region" description="Helical" evidence="2">
    <location>
        <begin position="374"/>
        <end position="398"/>
    </location>
</feature>
<dbReference type="EMBL" id="ML996091">
    <property type="protein sequence ID" value="KAF2149511.1"/>
    <property type="molecule type" value="Genomic_DNA"/>
</dbReference>
<name>A0A9P4IVZ6_9PEZI</name>
<feature type="compositionally biased region" description="Basic and acidic residues" evidence="1">
    <location>
        <begin position="592"/>
        <end position="614"/>
    </location>
</feature>
<feature type="transmembrane region" description="Helical" evidence="2">
    <location>
        <begin position="309"/>
        <end position="329"/>
    </location>
</feature>
<dbReference type="AlphaFoldDB" id="A0A9P4IVZ6"/>
<keyword evidence="4" id="KW-1185">Reference proteome</keyword>
<gene>
    <name evidence="3" type="ORF">K461DRAFT_271100</name>
</gene>
<keyword evidence="2" id="KW-0812">Transmembrane</keyword>
<evidence type="ECO:0000256" key="2">
    <source>
        <dbReference type="SAM" id="Phobius"/>
    </source>
</evidence>
<keyword evidence="2" id="KW-0472">Membrane</keyword>
<sequence length="647" mass="71436">MALHVREATPSRIAYTYDAYARWYGLEDAIKDASGNSTNGAGFVTLWDSGCRVDGGWNCTVACLDPVVGPQLTWNSDNASYTLQNCMVLPLLARAAATKTLVEDTAGLLEKYQIPVSSSLGASTDGWPVINQCTVAFCNQTGGSNCAINATVPTKWTVAGEKTPILNIDKTICDNAPKQPSADIAGIGIMLAYLLQYLIAIFGFAYTTIVQFVNHRRKKAWETSRLSSAVEHLLAEFQETQIFFIITIQVAALIALFGMNRNFMEASSWQQMWNTLGLFYLIACAGVHPIIFNYFSLRKIKPLKRVRGLLLGTIFCVAVSTFTYIKIITTKPRPDQAKSEQPGPRECGSVAPTLYCMGGALAKEDDIDLDATHLVHLMITLPAIMLFLLSLEHVFTFVDRNKLFGTRAIAATRKAVAKWPAWLPKWIGILLVVIGQWYMGFLMFLDFIAFAVFWVDMPDQKWSLGQVIAVAVWIPVLVKFFHDLMRGFDKALLHLLPKGFEIRRLEAAKVRRKSTDDDKEGSSQHDDEQHDGEEGDDETDVSANVSNHLLPMHSSKTAEKEDASVYFSPLQSPIPDGKPDGLSHVLSAQSTKLDEKRVSSQEDGEAKDVKEDALAHGPPPQASETDDRTDALSQLLPRQSPKPDGQG</sequence>
<evidence type="ECO:0000313" key="3">
    <source>
        <dbReference type="EMBL" id="KAF2149511.1"/>
    </source>
</evidence>
<dbReference type="Proteomes" id="UP000799439">
    <property type="component" value="Unassembled WGS sequence"/>
</dbReference>
<feature type="transmembrane region" description="Helical" evidence="2">
    <location>
        <begin position="426"/>
        <end position="455"/>
    </location>
</feature>
<proteinExistence type="predicted"/>
<organism evidence="3 4">
    <name type="scientific">Myriangium duriaei CBS 260.36</name>
    <dbReference type="NCBI Taxonomy" id="1168546"/>
    <lineage>
        <taxon>Eukaryota</taxon>
        <taxon>Fungi</taxon>
        <taxon>Dikarya</taxon>
        <taxon>Ascomycota</taxon>
        <taxon>Pezizomycotina</taxon>
        <taxon>Dothideomycetes</taxon>
        <taxon>Dothideomycetidae</taxon>
        <taxon>Myriangiales</taxon>
        <taxon>Myriangiaceae</taxon>
        <taxon>Myriangium</taxon>
    </lineage>
</organism>
<reference evidence="3" key="1">
    <citation type="journal article" date="2020" name="Stud. Mycol.">
        <title>101 Dothideomycetes genomes: a test case for predicting lifestyles and emergence of pathogens.</title>
        <authorList>
            <person name="Haridas S."/>
            <person name="Albert R."/>
            <person name="Binder M."/>
            <person name="Bloem J."/>
            <person name="Labutti K."/>
            <person name="Salamov A."/>
            <person name="Andreopoulos B."/>
            <person name="Baker S."/>
            <person name="Barry K."/>
            <person name="Bills G."/>
            <person name="Bluhm B."/>
            <person name="Cannon C."/>
            <person name="Castanera R."/>
            <person name="Culley D."/>
            <person name="Daum C."/>
            <person name="Ezra D."/>
            <person name="Gonzalez J."/>
            <person name="Henrissat B."/>
            <person name="Kuo A."/>
            <person name="Liang C."/>
            <person name="Lipzen A."/>
            <person name="Lutzoni F."/>
            <person name="Magnuson J."/>
            <person name="Mondo S."/>
            <person name="Nolan M."/>
            <person name="Ohm R."/>
            <person name="Pangilinan J."/>
            <person name="Park H.-J."/>
            <person name="Ramirez L."/>
            <person name="Alfaro M."/>
            <person name="Sun H."/>
            <person name="Tritt A."/>
            <person name="Yoshinaga Y."/>
            <person name="Zwiers L.-H."/>
            <person name="Turgeon B."/>
            <person name="Goodwin S."/>
            <person name="Spatafora J."/>
            <person name="Crous P."/>
            <person name="Grigoriev I."/>
        </authorList>
    </citation>
    <scope>NUCLEOTIDE SEQUENCE</scope>
    <source>
        <strain evidence="3">CBS 260.36</strain>
    </source>
</reference>
<protein>
    <submittedName>
        <fullName evidence="3">Uncharacterized protein</fullName>
    </submittedName>
</protein>
<evidence type="ECO:0000256" key="1">
    <source>
        <dbReference type="SAM" id="MobiDB-lite"/>
    </source>
</evidence>
<keyword evidence="2" id="KW-1133">Transmembrane helix</keyword>
<feature type="region of interest" description="Disordered" evidence="1">
    <location>
        <begin position="511"/>
        <end position="541"/>
    </location>
</feature>
<comment type="caution">
    <text evidence="3">The sequence shown here is derived from an EMBL/GenBank/DDBJ whole genome shotgun (WGS) entry which is preliminary data.</text>
</comment>
<accession>A0A9P4IVZ6</accession>
<dbReference type="OrthoDB" id="4582561at2759"/>
<evidence type="ECO:0000313" key="4">
    <source>
        <dbReference type="Proteomes" id="UP000799439"/>
    </source>
</evidence>
<feature type="transmembrane region" description="Helical" evidence="2">
    <location>
        <begin position="242"/>
        <end position="259"/>
    </location>
</feature>